<dbReference type="Proteomes" id="UP000184076">
    <property type="component" value="Unassembled WGS sequence"/>
</dbReference>
<organism evidence="1 2">
    <name type="scientific">Desulfacinum infernum DSM 9756</name>
    <dbReference type="NCBI Taxonomy" id="1121391"/>
    <lineage>
        <taxon>Bacteria</taxon>
        <taxon>Pseudomonadati</taxon>
        <taxon>Thermodesulfobacteriota</taxon>
        <taxon>Syntrophobacteria</taxon>
        <taxon>Syntrophobacterales</taxon>
        <taxon>Syntrophobacteraceae</taxon>
        <taxon>Desulfacinum</taxon>
    </lineage>
</organism>
<dbReference type="EMBL" id="FQVB01000016">
    <property type="protein sequence ID" value="SHF38320.1"/>
    <property type="molecule type" value="Genomic_DNA"/>
</dbReference>
<accession>A0A1M5B7B7</accession>
<dbReference type="OrthoDB" id="5431938at2"/>
<evidence type="ECO:0000313" key="2">
    <source>
        <dbReference type="Proteomes" id="UP000184076"/>
    </source>
</evidence>
<dbReference type="InterPro" id="IPR015946">
    <property type="entry name" value="KH_dom-like_a/b"/>
</dbReference>
<dbReference type="InterPro" id="IPR036102">
    <property type="entry name" value="OsmC/Ohrsf"/>
</dbReference>
<name>A0A1M5B7B7_9BACT</name>
<dbReference type="AlphaFoldDB" id="A0A1M5B7B7"/>
<evidence type="ECO:0000313" key="1">
    <source>
        <dbReference type="EMBL" id="SHF38320.1"/>
    </source>
</evidence>
<keyword evidence="2" id="KW-1185">Reference proteome</keyword>
<dbReference type="Gene3D" id="3.30.300.20">
    <property type="match status" value="1"/>
</dbReference>
<gene>
    <name evidence="1" type="ORF">SAMN02745206_01876</name>
</gene>
<sequence>MMGTLAVELAKRGIQSHKDVYRAEITGDIEDVDGVLKITRLKVDYYLKLKPGKEESAKEAMKEYLVHCPAAQTVIGCIDIRDELHLTTTD</sequence>
<proteinExistence type="predicted"/>
<dbReference type="RefSeq" id="WP_073038724.1">
    <property type="nucleotide sequence ID" value="NZ_FQVB01000016.1"/>
</dbReference>
<dbReference type="SUPFAM" id="SSF82784">
    <property type="entry name" value="OsmC-like"/>
    <property type="match status" value="1"/>
</dbReference>
<reference evidence="2" key="1">
    <citation type="submission" date="2016-11" db="EMBL/GenBank/DDBJ databases">
        <authorList>
            <person name="Varghese N."/>
            <person name="Submissions S."/>
        </authorList>
    </citation>
    <scope>NUCLEOTIDE SEQUENCE [LARGE SCALE GENOMIC DNA]</scope>
    <source>
        <strain evidence="2">DSM 9756</strain>
    </source>
</reference>
<protein>
    <submittedName>
        <fullName evidence="1">OsmC-like protein</fullName>
    </submittedName>
</protein>